<name>A0A173TUG4_9FIRM</name>
<dbReference type="EMBL" id="CYXM01000007">
    <property type="protein sequence ID" value="CUN05495.1"/>
    <property type="molecule type" value="Genomic_DNA"/>
</dbReference>
<dbReference type="OrthoDB" id="1651171at2"/>
<dbReference type="Proteomes" id="UP000095673">
    <property type="component" value="Unassembled WGS sequence"/>
</dbReference>
<dbReference type="RefSeq" id="WP_055238092.1">
    <property type="nucleotide sequence ID" value="NZ_CYXM01000007.1"/>
</dbReference>
<evidence type="ECO:0000313" key="2">
    <source>
        <dbReference type="Proteomes" id="UP000095673"/>
    </source>
</evidence>
<dbReference type="Pfam" id="PF20323">
    <property type="entry name" value="DUF6618"/>
    <property type="match status" value="1"/>
</dbReference>
<accession>A0A173TUG4</accession>
<sequence length="114" mass="12955">MILDYEYPVVYFNGDDYEDSDVINKAGQIELLQISQEPYEAIVNAEGYSFHILFGSKTGGNFLCIPGWRMGCELSYLSDVFWNQRSILGDDQRFGYETATAVAYALNKLKTVIE</sequence>
<reference evidence="1 2" key="1">
    <citation type="submission" date="2015-09" db="EMBL/GenBank/DDBJ databases">
        <authorList>
            <consortium name="Pathogen Informatics"/>
        </authorList>
    </citation>
    <scope>NUCLEOTIDE SEQUENCE [LARGE SCALE GENOMIC DNA]</scope>
    <source>
        <strain evidence="1 2">2789STDY5834968</strain>
    </source>
</reference>
<dbReference type="AlphaFoldDB" id="A0A173TUG4"/>
<gene>
    <name evidence="1" type="ORF">ERS852580_01775</name>
</gene>
<proteinExistence type="predicted"/>
<organism evidence="1 2">
    <name type="scientific">Agathobacter rectalis</name>
    <dbReference type="NCBI Taxonomy" id="39491"/>
    <lineage>
        <taxon>Bacteria</taxon>
        <taxon>Bacillati</taxon>
        <taxon>Bacillota</taxon>
        <taxon>Clostridia</taxon>
        <taxon>Lachnospirales</taxon>
        <taxon>Lachnospiraceae</taxon>
        <taxon>Agathobacter</taxon>
    </lineage>
</organism>
<evidence type="ECO:0000313" key="1">
    <source>
        <dbReference type="EMBL" id="CUN05495.1"/>
    </source>
</evidence>
<dbReference type="InterPro" id="IPR046726">
    <property type="entry name" value="DUF6618"/>
</dbReference>
<protein>
    <submittedName>
        <fullName evidence="1">Uncharacterized protein</fullName>
    </submittedName>
</protein>